<reference evidence="1 2" key="1">
    <citation type="journal article" date="2012" name="PLoS ONE">
        <title>Edwardsiella comparative phylogenomics reveal the new intra/inter-species taxonomic relationships, virulence evolution and niche adaptation mechanisms.</title>
        <authorList>
            <person name="Yang M."/>
            <person name="Lv Y."/>
            <person name="Xiao J."/>
            <person name="Wu H."/>
            <person name="Zheng H."/>
            <person name="Liu Q."/>
            <person name="Zhang Y."/>
            <person name="Wang Q."/>
        </authorList>
    </citation>
    <scope>NUCLEOTIDE SEQUENCE [LARGE SCALE GENOMIC DNA]</scope>
    <source>
        <strain evidence="2">080813</strain>
    </source>
</reference>
<accession>A0A076LUV6</accession>
<dbReference type="KEGG" id="ete:ETEE_3833"/>
<evidence type="ECO:0000313" key="2">
    <source>
        <dbReference type="Proteomes" id="UP000028681"/>
    </source>
</evidence>
<protein>
    <submittedName>
        <fullName evidence="1">Uncharacterized protein</fullName>
    </submittedName>
</protein>
<proteinExistence type="predicted"/>
<dbReference type="HOGENOM" id="CLU_3343098_0_0_6"/>
<name>A0A076LUV6_9GAMM</name>
<sequence>MGFFFIRHVSNGNRSFICIAARRNKSARKNGRIAATV</sequence>
<gene>
    <name evidence="1" type="ORF">ETEE_3833</name>
</gene>
<dbReference type="Proteomes" id="UP000028681">
    <property type="component" value="Chromosome"/>
</dbReference>
<dbReference type="AlphaFoldDB" id="A0A076LUV6"/>
<dbReference type="EMBL" id="CP006664">
    <property type="protein sequence ID" value="AIJ10243.1"/>
    <property type="molecule type" value="Genomic_DNA"/>
</dbReference>
<evidence type="ECO:0000313" key="1">
    <source>
        <dbReference type="EMBL" id="AIJ10243.1"/>
    </source>
</evidence>
<organism evidence="1 2">
    <name type="scientific">Edwardsiella anguillarum ET080813</name>
    <dbReference type="NCBI Taxonomy" id="667120"/>
    <lineage>
        <taxon>Bacteria</taxon>
        <taxon>Pseudomonadati</taxon>
        <taxon>Pseudomonadota</taxon>
        <taxon>Gammaproteobacteria</taxon>
        <taxon>Enterobacterales</taxon>
        <taxon>Hafniaceae</taxon>
        <taxon>Edwardsiella</taxon>
    </lineage>
</organism>